<dbReference type="Proteomes" id="UP000254866">
    <property type="component" value="Unassembled WGS sequence"/>
</dbReference>
<evidence type="ECO:0000259" key="1">
    <source>
        <dbReference type="Pfam" id="PF13847"/>
    </source>
</evidence>
<name>A0A370TJ76_9HELO</name>
<dbReference type="PROSITE" id="PS00092">
    <property type="entry name" value="N6_MTASE"/>
    <property type="match status" value="1"/>
</dbReference>
<organism evidence="2 3">
    <name type="scientific">Venustampulla echinocandica</name>
    <dbReference type="NCBI Taxonomy" id="2656787"/>
    <lineage>
        <taxon>Eukaryota</taxon>
        <taxon>Fungi</taxon>
        <taxon>Dikarya</taxon>
        <taxon>Ascomycota</taxon>
        <taxon>Pezizomycotina</taxon>
        <taxon>Leotiomycetes</taxon>
        <taxon>Helotiales</taxon>
        <taxon>Pleuroascaceae</taxon>
        <taxon>Venustampulla</taxon>
    </lineage>
</organism>
<evidence type="ECO:0000313" key="3">
    <source>
        <dbReference type="Proteomes" id="UP000254866"/>
    </source>
</evidence>
<dbReference type="GO" id="GO:0008168">
    <property type="term" value="F:methyltransferase activity"/>
    <property type="evidence" value="ECO:0007669"/>
    <property type="project" value="InterPro"/>
</dbReference>
<proteinExistence type="predicted"/>
<gene>
    <name evidence="2" type="ORF">BP5553_07344</name>
</gene>
<dbReference type="PANTHER" id="PTHR18895">
    <property type="entry name" value="HEMK METHYLTRANSFERASE"/>
    <property type="match status" value="1"/>
</dbReference>
<accession>A0A370TJ76</accession>
<dbReference type="InterPro" id="IPR050320">
    <property type="entry name" value="N5-glutamine_MTase"/>
</dbReference>
<dbReference type="AlphaFoldDB" id="A0A370TJ76"/>
<dbReference type="InterPro" id="IPR029063">
    <property type="entry name" value="SAM-dependent_MTases_sf"/>
</dbReference>
<dbReference type="GeneID" id="43600193"/>
<dbReference type="SUPFAM" id="SSF53335">
    <property type="entry name" value="S-adenosyl-L-methionine-dependent methyltransferases"/>
    <property type="match status" value="1"/>
</dbReference>
<sequence>MPRLPHALLLQAYNISPLLPLVLRGTRTLESAINELRWFREHVQESSTGGSTAQGIPTPLLNRKLLQLCQRRAYGEPLQYILGSQPFGELDIKCRPGVRPETEAYTTHLAKLLSDGHLNHELSHNSGSNPLDDAKHSPLKIVDLCSGTGCISLLLYSILLRKFPQLHITGWDISNAAISLARKNLRTNITQGHMTSPASHPLVQVKFDKVDIFSNLTEQQKQDLECDVLISNPPYISKEGFNRETSRSVRNWEPKLALVPKLSPTTTSVAPEDIFYERITDLRMKVAKSRVLLMEVGDDRQAIRIARMAMGKASPGQRDVIQIWRDWPDQPPDGDEEQQLVIDGQTVPLIGSGKMRAVFLYSQTQVPN</sequence>
<dbReference type="GO" id="GO:0005739">
    <property type="term" value="C:mitochondrion"/>
    <property type="evidence" value="ECO:0007669"/>
    <property type="project" value="TreeGrafter"/>
</dbReference>
<reference evidence="2 3" key="1">
    <citation type="journal article" date="2018" name="IMA Fungus">
        <title>IMA Genome-F 9: Draft genome sequence of Annulohypoxylon stygium, Aspergillus mulundensis, Berkeleyomyces basicola (syn. Thielaviopsis basicola), Ceratocystis smalleyi, two Cercospora beticola strains, Coleophoma cylindrospora, Fusarium fracticaudum, Phialophora cf. hyalina, and Morchella septimelata.</title>
        <authorList>
            <person name="Wingfield B.D."/>
            <person name="Bills G.F."/>
            <person name="Dong Y."/>
            <person name="Huang W."/>
            <person name="Nel W.J."/>
            <person name="Swalarsk-Parry B.S."/>
            <person name="Vaghefi N."/>
            <person name="Wilken P.M."/>
            <person name="An Z."/>
            <person name="de Beer Z.W."/>
            <person name="De Vos L."/>
            <person name="Chen L."/>
            <person name="Duong T.A."/>
            <person name="Gao Y."/>
            <person name="Hammerbacher A."/>
            <person name="Kikkert J.R."/>
            <person name="Li Y."/>
            <person name="Li H."/>
            <person name="Li K."/>
            <person name="Li Q."/>
            <person name="Liu X."/>
            <person name="Ma X."/>
            <person name="Naidoo K."/>
            <person name="Pethybridge S.J."/>
            <person name="Sun J."/>
            <person name="Steenkamp E.T."/>
            <person name="van der Nest M.A."/>
            <person name="van Wyk S."/>
            <person name="Wingfield M.J."/>
            <person name="Xiong C."/>
            <person name="Yue Q."/>
            <person name="Zhang X."/>
        </authorList>
    </citation>
    <scope>NUCLEOTIDE SEQUENCE [LARGE SCALE GENOMIC DNA]</scope>
    <source>
        <strain evidence="2 3">BP 5553</strain>
    </source>
</reference>
<dbReference type="OrthoDB" id="269872at2759"/>
<dbReference type="Pfam" id="PF13847">
    <property type="entry name" value="Methyltransf_31"/>
    <property type="match status" value="1"/>
</dbReference>
<dbReference type="GO" id="GO:0032259">
    <property type="term" value="P:methylation"/>
    <property type="evidence" value="ECO:0007669"/>
    <property type="project" value="InterPro"/>
</dbReference>
<keyword evidence="3" id="KW-1185">Reference proteome</keyword>
<dbReference type="Gene3D" id="1.10.8.10">
    <property type="entry name" value="DNA helicase RuvA subunit, C-terminal domain"/>
    <property type="match status" value="1"/>
</dbReference>
<dbReference type="InterPro" id="IPR025714">
    <property type="entry name" value="Methyltranfer_dom"/>
</dbReference>
<comment type="caution">
    <text evidence="2">The sequence shown here is derived from an EMBL/GenBank/DDBJ whole genome shotgun (WGS) entry which is preliminary data.</text>
</comment>
<evidence type="ECO:0000313" key="2">
    <source>
        <dbReference type="EMBL" id="RDL35413.1"/>
    </source>
</evidence>
<dbReference type="STRING" id="2656787.A0A370TJ76"/>
<dbReference type="RefSeq" id="XP_031868236.1">
    <property type="nucleotide sequence ID" value="XM_032015967.1"/>
</dbReference>
<dbReference type="PANTHER" id="PTHR18895:SF74">
    <property type="entry name" value="MTRF1L RELEASE FACTOR GLUTAMINE METHYLTRANSFERASE"/>
    <property type="match status" value="1"/>
</dbReference>
<dbReference type="InterPro" id="IPR002052">
    <property type="entry name" value="DNA_methylase_N6_adenine_CS"/>
</dbReference>
<dbReference type="Gene3D" id="3.40.50.150">
    <property type="entry name" value="Vaccinia Virus protein VP39"/>
    <property type="match status" value="1"/>
</dbReference>
<dbReference type="GO" id="GO:0003676">
    <property type="term" value="F:nucleic acid binding"/>
    <property type="evidence" value="ECO:0007669"/>
    <property type="project" value="InterPro"/>
</dbReference>
<dbReference type="EMBL" id="NPIC01000006">
    <property type="protein sequence ID" value="RDL35413.1"/>
    <property type="molecule type" value="Genomic_DNA"/>
</dbReference>
<feature type="domain" description="Methyltransferase" evidence="1">
    <location>
        <begin position="136"/>
        <end position="232"/>
    </location>
</feature>
<protein>
    <recommendedName>
        <fullName evidence="1">Methyltransferase domain-containing protein</fullName>
    </recommendedName>
</protein>